<dbReference type="AlphaFoldDB" id="A0A834ZBK7"/>
<comment type="caution">
    <text evidence="4">The sequence shown here is derived from an EMBL/GenBank/DDBJ whole genome shotgun (WGS) entry which is preliminary data.</text>
</comment>
<organism evidence="4 5">
    <name type="scientific">Tetracentron sinense</name>
    <name type="common">Spur-leaf</name>
    <dbReference type="NCBI Taxonomy" id="13715"/>
    <lineage>
        <taxon>Eukaryota</taxon>
        <taxon>Viridiplantae</taxon>
        <taxon>Streptophyta</taxon>
        <taxon>Embryophyta</taxon>
        <taxon>Tracheophyta</taxon>
        <taxon>Spermatophyta</taxon>
        <taxon>Magnoliopsida</taxon>
        <taxon>Trochodendrales</taxon>
        <taxon>Trochodendraceae</taxon>
        <taxon>Tetracentron</taxon>
    </lineage>
</organism>
<keyword evidence="1" id="KW-0649">Protein kinase inhibitor</keyword>
<dbReference type="GO" id="GO:0004860">
    <property type="term" value="F:protein kinase inhibitor activity"/>
    <property type="evidence" value="ECO:0007669"/>
    <property type="project" value="UniProtKB-KW"/>
</dbReference>
<dbReference type="OrthoDB" id="1933617at2759"/>
<feature type="region of interest" description="Disordered" evidence="3">
    <location>
        <begin position="220"/>
        <end position="245"/>
    </location>
</feature>
<proteinExistence type="predicted"/>
<dbReference type="Proteomes" id="UP000655225">
    <property type="component" value="Unassembled WGS sequence"/>
</dbReference>
<reference evidence="4 5" key="1">
    <citation type="submission" date="2020-04" db="EMBL/GenBank/DDBJ databases">
        <title>Plant Genome Project.</title>
        <authorList>
            <person name="Zhang R.-G."/>
        </authorList>
    </citation>
    <scope>NUCLEOTIDE SEQUENCE [LARGE SCALE GENOMIC DNA]</scope>
    <source>
        <strain evidence="4">YNK0</strain>
        <tissue evidence="4">Leaf</tissue>
    </source>
</reference>
<evidence type="ECO:0000256" key="1">
    <source>
        <dbReference type="ARBA" id="ARBA00023013"/>
    </source>
</evidence>
<dbReference type="PANTHER" id="PTHR33142">
    <property type="entry name" value="CYCLIN-DEPENDENT PROTEIN KINASE INHIBITOR SMR13"/>
    <property type="match status" value="1"/>
</dbReference>
<evidence type="ECO:0000313" key="5">
    <source>
        <dbReference type="Proteomes" id="UP000655225"/>
    </source>
</evidence>
<dbReference type="GO" id="GO:0032875">
    <property type="term" value="P:regulation of DNA endoreduplication"/>
    <property type="evidence" value="ECO:0007669"/>
    <property type="project" value="InterPro"/>
</dbReference>
<evidence type="ECO:0000256" key="3">
    <source>
        <dbReference type="SAM" id="MobiDB-lite"/>
    </source>
</evidence>
<accession>A0A834ZBK7</accession>
<evidence type="ECO:0000256" key="2">
    <source>
        <dbReference type="ARBA" id="ARBA00023306"/>
    </source>
</evidence>
<keyword evidence="2" id="KW-0131">Cell cycle</keyword>
<evidence type="ECO:0000313" key="4">
    <source>
        <dbReference type="EMBL" id="KAF8402900.1"/>
    </source>
</evidence>
<dbReference type="GO" id="GO:0005634">
    <property type="term" value="C:nucleus"/>
    <property type="evidence" value="ECO:0007669"/>
    <property type="project" value="TreeGrafter"/>
</dbReference>
<name>A0A834ZBK7_TETSI</name>
<protein>
    <submittedName>
        <fullName evidence="4">Uncharacterized protein</fullName>
    </submittedName>
</protein>
<gene>
    <name evidence="4" type="ORF">HHK36_010992</name>
</gene>
<feature type="compositionally biased region" description="Basic residues" evidence="3">
    <location>
        <begin position="228"/>
        <end position="240"/>
    </location>
</feature>
<sequence length="283" mass="32075">MAMSNSEPFLAEKDPKAIEFEFLSRPMLEFLNGCQIAASEDHQLHRLDEEQKQEEEKCQITVFSSEELKMAILGEFKVDNDENGFLTSTSLDHKMQEEEKCQITVSRDLEMATLGEFKVEDGFRTPTFLDHKSQEEVKCQITVSSEDLEISTPGEFKDDNGFRTPTSLDHKIQEEEKKEEKCQITVSYGDLKMATLGEFKVDDDDDGFRTPTSLDHKIQVKQCPSAPRKPKSLPSTKRKASSNFPQQIRMDLKDFESLFPPAPLIALGRKLKRVRGGGGGDTE</sequence>
<dbReference type="InterPro" id="IPR040389">
    <property type="entry name" value="SMR"/>
</dbReference>
<keyword evidence="5" id="KW-1185">Reference proteome</keyword>
<dbReference type="PANTHER" id="PTHR33142:SF65">
    <property type="entry name" value="CYCLIN-DEPENDENT PROTEIN KINASE INHIBITOR SMR2-LIKE"/>
    <property type="match status" value="1"/>
</dbReference>
<dbReference type="EMBL" id="JABCRI010000007">
    <property type="protein sequence ID" value="KAF8402900.1"/>
    <property type="molecule type" value="Genomic_DNA"/>
</dbReference>